<dbReference type="EMBL" id="SDMP01000012">
    <property type="protein sequence ID" value="RYR24075.1"/>
    <property type="molecule type" value="Genomic_DNA"/>
</dbReference>
<sequence>MANFECDGRQQYAPPCGGGLLCNYTANDFDTLSVKEVGDGNLNFVFIVLNSIGLNVPRAGRDVDWAGGLNGAFGGIDCVSTVATEGPDSCSFIGAVFALELPCMKVETSVKCNETSKQQQ</sequence>
<keyword evidence="2" id="KW-1185">Reference proteome</keyword>
<accession>A0A445ACK5</accession>
<evidence type="ECO:0000313" key="2">
    <source>
        <dbReference type="Proteomes" id="UP000289738"/>
    </source>
</evidence>
<comment type="caution">
    <text evidence="1">The sequence shown here is derived from an EMBL/GenBank/DDBJ whole genome shotgun (WGS) entry which is preliminary data.</text>
</comment>
<gene>
    <name evidence="1" type="ORF">Ahy_B02g057569</name>
</gene>
<reference evidence="1 2" key="1">
    <citation type="submission" date="2019-01" db="EMBL/GenBank/DDBJ databases">
        <title>Sequencing of cultivated peanut Arachis hypogaea provides insights into genome evolution and oil improvement.</title>
        <authorList>
            <person name="Chen X."/>
        </authorList>
    </citation>
    <scope>NUCLEOTIDE SEQUENCE [LARGE SCALE GENOMIC DNA]</scope>
    <source>
        <strain evidence="2">cv. Fuhuasheng</strain>
        <tissue evidence="1">Leaves</tissue>
    </source>
</reference>
<dbReference type="AlphaFoldDB" id="A0A445ACK5"/>
<evidence type="ECO:0000313" key="1">
    <source>
        <dbReference type="EMBL" id="RYR24075.1"/>
    </source>
</evidence>
<protein>
    <submittedName>
        <fullName evidence="1">Uncharacterized protein</fullName>
    </submittedName>
</protein>
<organism evidence="1 2">
    <name type="scientific">Arachis hypogaea</name>
    <name type="common">Peanut</name>
    <dbReference type="NCBI Taxonomy" id="3818"/>
    <lineage>
        <taxon>Eukaryota</taxon>
        <taxon>Viridiplantae</taxon>
        <taxon>Streptophyta</taxon>
        <taxon>Embryophyta</taxon>
        <taxon>Tracheophyta</taxon>
        <taxon>Spermatophyta</taxon>
        <taxon>Magnoliopsida</taxon>
        <taxon>eudicotyledons</taxon>
        <taxon>Gunneridae</taxon>
        <taxon>Pentapetalae</taxon>
        <taxon>rosids</taxon>
        <taxon>fabids</taxon>
        <taxon>Fabales</taxon>
        <taxon>Fabaceae</taxon>
        <taxon>Papilionoideae</taxon>
        <taxon>50 kb inversion clade</taxon>
        <taxon>dalbergioids sensu lato</taxon>
        <taxon>Dalbergieae</taxon>
        <taxon>Pterocarpus clade</taxon>
        <taxon>Arachis</taxon>
    </lineage>
</organism>
<proteinExistence type="predicted"/>
<dbReference type="Proteomes" id="UP000289738">
    <property type="component" value="Chromosome B02"/>
</dbReference>
<name>A0A445ACK5_ARAHY</name>